<feature type="compositionally biased region" description="Acidic residues" evidence="1">
    <location>
        <begin position="111"/>
        <end position="120"/>
    </location>
</feature>
<dbReference type="AlphaFoldDB" id="A0A2I0AGN8"/>
<keyword evidence="3" id="KW-1185">Reference proteome</keyword>
<feature type="compositionally biased region" description="Polar residues" evidence="1">
    <location>
        <begin position="237"/>
        <end position="248"/>
    </location>
</feature>
<feature type="compositionally biased region" description="Basic and acidic residues" evidence="1">
    <location>
        <begin position="290"/>
        <end position="301"/>
    </location>
</feature>
<feature type="compositionally biased region" description="Polar residues" evidence="1">
    <location>
        <begin position="17"/>
        <end position="26"/>
    </location>
</feature>
<feature type="compositionally biased region" description="Polar residues" evidence="1">
    <location>
        <begin position="362"/>
        <end position="371"/>
    </location>
</feature>
<dbReference type="OrthoDB" id="540503at2759"/>
<reference evidence="2 3" key="1">
    <citation type="journal article" date="2017" name="Nature">
        <title>The Apostasia genome and the evolution of orchids.</title>
        <authorList>
            <person name="Zhang G.Q."/>
            <person name="Liu K.W."/>
            <person name="Li Z."/>
            <person name="Lohaus R."/>
            <person name="Hsiao Y.Y."/>
            <person name="Niu S.C."/>
            <person name="Wang J.Y."/>
            <person name="Lin Y.C."/>
            <person name="Xu Q."/>
            <person name="Chen L.J."/>
            <person name="Yoshida K."/>
            <person name="Fujiwara S."/>
            <person name="Wang Z.W."/>
            <person name="Zhang Y.Q."/>
            <person name="Mitsuda N."/>
            <person name="Wang M."/>
            <person name="Liu G.H."/>
            <person name="Pecoraro L."/>
            <person name="Huang H.X."/>
            <person name="Xiao X.J."/>
            <person name="Lin M."/>
            <person name="Wu X.Y."/>
            <person name="Wu W.L."/>
            <person name="Chen Y.Y."/>
            <person name="Chang S.B."/>
            <person name="Sakamoto S."/>
            <person name="Ohme-Takagi M."/>
            <person name="Yagi M."/>
            <person name="Zeng S.J."/>
            <person name="Shen C.Y."/>
            <person name="Yeh C.M."/>
            <person name="Luo Y.B."/>
            <person name="Tsai W.C."/>
            <person name="Van de Peer Y."/>
            <person name="Liu Z.J."/>
        </authorList>
    </citation>
    <scope>NUCLEOTIDE SEQUENCE [LARGE SCALE GENOMIC DNA]</scope>
    <source>
        <strain evidence="3">cv. Shenzhen</strain>
        <tissue evidence="2">Stem</tissue>
    </source>
</reference>
<feature type="compositionally biased region" description="Polar residues" evidence="1">
    <location>
        <begin position="504"/>
        <end position="515"/>
    </location>
</feature>
<dbReference type="EMBL" id="KZ451982">
    <property type="protein sequence ID" value="PKA54656.1"/>
    <property type="molecule type" value="Genomic_DNA"/>
</dbReference>
<feature type="compositionally biased region" description="Basic and acidic residues" evidence="1">
    <location>
        <begin position="347"/>
        <end position="361"/>
    </location>
</feature>
<feature type="region of interest" description="Disordered" evidence="1">
    <location>
        <begin position="197"/>
        <end position="518"/>
    </location>
</feature>
<dbReference type="STRING" id="1088818.A0A2I0AGN8"/>
<dbReference type="Proteomes" id="UP000236161">
    <property type="component" value="Unassembled WGS sequence"/>
</dbReference>
<feature type="compositionally biased region" description="Polar residues" evidence="1">
    <location>
        <begin position="72"/>
        <end position="81"/>
    </location>
</feature>
<organism evidence="2 3">
    <name type="scientific">Apostasia shenzhenica</name>
    <dbReference type="NCBI Taxonomy" id="1088818"/>
    <lineage>
        <taxon>Eukaryota</taxon>
        <taxon>Viridiplantae</taxon>
        <taxon>Streptophyta</taxon>
        <taxon>Embryophyta</taxon>
        <taxon>Tracheophyta</taxon>
        <taxon>Spermatophyta</taxon>
        <taxon>Magnoliopsida</taxon>
        <taxon>Liliopsida</taxon>
        <taxon>Asparagales</taxon>
        <taxon>Orchidaceae</taxon>
        <taxon>Apostasioideae</taxon>
        <taxon>Apostasia</taxon>
    </lineage>
</organism>
<feature type="compositionally biased region" description="Basic and acidic residues" evidence="1">
    <location>
        <begin position="377"/>
        <end position="417"/>
    </location>
</feature>
<feature type="compositionally biased region" description="Basic and acidic residues" evidence="1">
    <location>
        <begin position="432"/>
        <end position="494"/>
    </location>
</feature>
<feature type="region of interest" description="Disordered" evidence="1">
    <location>
        <begin position="1"/>
        <end position="26"/>
    </location>
</feature>
<protein>
    <submittedName>
        <fullName evidence="2">Uncharacterized protein</fullName>
    </submittedName>
</protein>
<proteinExistence type="predicted"/>
<feature type="region of interest" description="Disordered" evidence="1">
    <location>
        <begin position="69"/>
        <end position="124"/>
    </location>
</feature>
<evidence type="ECO:0000256" key="1">
    <source>
        <dbReference type="SAM" id="MobiDB-lite"/>
    </source>
</evidence>
<gene>
    <name evidence="2" type="ORF">AXF42_Ash000491</name>
</gene>
<sequence>MHPAPVFGGIPPPNLQPPISSATTPFVPSIGTSLHAATFPGDANCSLNMSERPKKAAVPNWLREEIIKKKSASVNSGSAQPRSIDMEDADKPFTRTNQADSKSLDSSKSTEDEEDDEDEVEATRSAAINQEIKRVLTEVLLKVTDELFDEIATKVMSEDETNAEVESISAGNHKVTPPAILTPKASAKILLPLTTESSKADASIQNSSPRSPGGNILGLANYNSDSDGDGDDDDPSRGSTVLSSSKQGILSHHEEGTTKSSEIAMKDTIMSKTMNADANCGMEEISLPESIERKRDEKSNEKPSGVSETLEKKIVDNSKTGGGFRRDSSEGFQPSDAASVQGKRRHESASGERTVTEERLTTKGQILSDANQKPIKRKDDGDLDKERKTDLHRNDDNSDNYEGDKPKEKVEKRDKLNDLASGKHVKLVTNEWESHAKISSKDDASHSGRKEILKDKGEKSKDSERKSEHKREKGDSKRDGREDQSTRVGRESFKHNGRSKSPNRGRNAKDSTTSDESSERLLVCINENGYPHWMFDSGMSGIMSVGLLMEQAFENPAEQEDKGITDMWWDTWCGIVQALGGGLE</sequence>
<evidence type="ECO:0000313" key="2">
    <source>
        <dbReference type="EMBL" id="PKA54656.1"/>
    </source>
</evidence>
<evidence type="ECO:0000313" key="3">
    <source>
        <dbReference type="Proteomes" id="UP000236161"/>
    </source>
</evidence>
<accession>A0A2I0AGN8</accession>
<name>A0A2I0AGN8_9ASPA</name>